<proteinExistence type="predicted"/>
<sequence>MKCGGRFSCVSPSVKGTNQDQRSMQLSKRRLNSCEANVIVAPEKPNNRIDLSISGYDASTARSLETAPQAAADAGSWQGAKAG</sequence>
<feature type="region of interest" description="Disordered" evidence="1">
    <location>
        <begin position="62"/>
        <end position="83"/>
    </location>
</feature>
<feature type="compositionally biased region" description="Polar residues" evidence="1">
    <location>
        <begin position="10"/>
        <end position="26"/>
    </location>
</feature>
<accession>A0A2I0VW32</accession>
<evidence type="ECO:0000313" key="3">
    <source>
        <dbReference type="Proteomes" id="UP000233837"/>
    </source>
</evidence>
<dbReference type="Proteomes" id="UP000233837">
    <property type="component" value="Unassembled WGS sequence"/>
</dbReference>
<organism evidence="2 3">
    <name type="scientific">Dendrobium catenatum</name>
    <dbReference type="NCBI Taxonomy" id="906689"/>
    <lineage>
        <taxon>Eukaryota</taxon>
        <taxon>Viridiplantae</taxon>
        <taxon>Streptophyta</taxon>
        <taxon>Embryophyta</taxon>
        <taxon>Tracheophyta</taxon>
        <taxon>Spermatophyta</taxon>
        <taxon>Magnoliopsida</taxon>
        <taxon>Liliopsida</taxon>
        <taxon>Asparagales</taxon>
        <taxon>Orchidaceae</taxon>
        <taxon>Epidendroideae</taxon>
        <taxon>Malaxideae</taxon>
        <taxon>Dendrobiinae</taxon>
        <taxon>Dendrobium</taxon>
    </lineage>
</organism>
<protein>
    <submittedName>
        <fullName evidence="2">Uncharacterized protein</fullName>
    </submittedName>
</protein>
<dbReference type="EMBL" id="KZ503177">
    <property type="protein sequence ID" value="PKU67606.1"/>
    <property type="molecule type" value="Genomic_DNA"/>
</dbReference>
<feature type="region of interest" description="Disordered" evidence="1">
    <location>
        <begin position="1"/>
        <end position="26"/>
    </location>
</feature>
<keyword evidence="3" id="KW-1185">Reference proteome</keyword>
<gene>
    <name evidence="2" type="ORF">MA16_Dca025627</name>
</gene>
<dbReference type="AlphaFoldDB" id="A0A2I0VW32"/>
<reference evidence="2 3" key="2">
    <citation type="journal article" date="2017" name="Nature">
        <title>The Apostasia genome and the evolution of orchids.</title>
        <authorList>
            <person name="Zhang G.Q."/>
            <person name="Liu K.W."/>
            <person name="Li Z."/>
            <person name="Lohaus R."/>
            <person name="Hsiao Y.Y."/>
            <person name="Niu S.C."/>
            <person name="Wang J.Y."/>
            <person name="Lin Y.C."/>
            <person name="Xu Q."/>
            <person name="Chen L.J."/>
            <person name="Yoshida K."/>
            <person name="Fujiwara S."/>
            <person name="Wang Z.W."/>
            <person name="Zhang Y.Q."/>
            <person name="Mitsuda N."/>
            <person name="Wang M."/>
            <person name="Liu G.H."/>
            <person name="Pecoraro L."/>
            <person name="Huang H.X."/>
            <person name="Xiao X.J."/>
            <person name="Lin M."/>
            <person name="Wu X.Y."/>
            <person name="Wu W.L."/>
            <person name="Chen Y.Y."/>
            <person name="Chang S.B."/>
            <person name="Sakamoto S."/>
            <person name="Ohme-Takagi M."/>
            <person name="Yagi M."/>
            <person name="Zeng S.J."/>
            <person name="Shen C.Y."/>
            <person name="Yeh C.M."/>
            <person name="Luo Y.B."/>
            <person name="Tsai W.C."/>
            <person name="Van de Peer Y."/>
            <person name="Liu Z.J."/>
        </authorList>
    </citation>
    <scope>NUCLEOTIDE SEQUENCE [LARGE SCALE GENOMIC DNA]</scope>
    <source>
        <tissue evidence="2">The whole plant</tissue>
    </source>
</reference>
<evidence type="ECO:0000256" key="1">
    <source>
        <dbReference type="SAM" id="MobiDB-lite"/>
    </source>
</evidence>
<evidence type="ECO:0000313" key="2">
    <source>
        <dbReference type="EMBL" id="PKU67606.1"/>
    </source>
</evidence>
<name>A0A2I0VW32_9ASPA</name>
<reference evidence="2 3" key="1">
    <citation type="journal article" date="2016" name="Sci. Rep.">
        <title>The Dendrobium catenatum Lindl. genome sequence provides insights into polysaccharide synthase, floral development and adaptive evolution.</title>
        <authorList>
            <person name="Zhang G.Q."/>
            <person name="Xu Q."/>
            <person name="Bian C."/>
            <person name="Tsai W.C."/>
            <person name="Yeh C.M."/>
            <person name="Liu K.W."/>
            <person name="Yoshida K."/>
            <person name="Zhang L.S."/>
            <person name="Chang S.B."/>
            <person name="Chen F."/>
            <person name="Shi Y."/>
            <person name="Su Y.Y."/>
            <person name="Zhang Y.Q."/>
            <person name="Chen L.J."/>
            <person name="Yin Y."/>
            <person name="Lin M."/>
            <person name="Huang H."/>
            <person name="Deng H."/>
            <person name="Wang Z.W."/>
            <person name="Zhu S.L."/>
            <person name="Zhao X."/>
            <person name="Deng C."/>
            <person name="Niu S.C."/>
            <person name="Huang J."/>
            <person name="Wang M."/>
            <person name="Liu G.H."/>
            <person name="Yang H.J."/>
            <person name="Xiao X.J."/>
            <person name="Hsiao Y.Y."/>
            <person name="Wu W.L."/>
            <person name="Chen Y.Y."/>
            <person name="Mitsuda N."/>
            <person name="Ohme-Takagi M."/>
            <person name="Luo Y.B."/>
            <person name="Van de Peer Y."/>
            <person name="Liu Z.J."/>
        </authorList>
    </citation>
    <scope>NUCLEOTIDE SEQUENCE [LARGE SCALE GENOMIC DNA]</scope>
    <source>
        <tissue evidence="2">The whole plant</tissue>
    </source>
</reference>